<dbReference type="InterPro" id="IPR049237">
    <property type="entry name" value="DUF2264_C"/>
</dbReference>
<reference evidence="4 5" key="1">
    <citation type="journal article" date="2019" name="Int. J. Syst. Evol. Microbiol.">
        <title>The Global Catalogue of Microorganisms (GCM) 10K type strain sequencing project: providing services to taxonomists for standard genome sequencing and annotation.</title>
        <authorList>
            <consortium name="The Broad Institute Genomics Platform"/>
            <consortium name="The Broad Institute Genome Sequencing Center for Infectious Disease"/>
            <person name="Wu L."/>
            <person name="Ma J."/>
        </authorList>
    </citation>
    <scope>NUCLEOTIDE SEQUENCE [LARGE SCALE GENOMIC DNA]</scope>
    <source>
        <strain evidence="4 5">JCM 19585</strain>
    </source>
</reference>
<dbReference type="Pfam" id="PF10022">
    <property type="entry name" value="DUF2264"/>
    <property type="match status" value="1"/>
</dbReference>
<dbReference type="Proteomes" id="UP000628840">
    <property type="component" value="Unassembled WGS sequence"/>
</dbReference>
<name>A0A830F5J8_9EURY</name>
<dbReference type="OrthoDB" id="295012at2157"/>
<proteinExistence type="predicted"/>
<feature type="domain" description="DUF2264" evidence="3">
    <location>
        <begin position="360"/>
        <end position="572"/>
    </location>
</feature>
<dbReference type="PIRSF" id="PIRSF014753">
    <property type="entry name" value="UCP014753"/>
    <property type="match status" value="1"/>
</dbReference>
<keyword evidence="5" id="KW-1185">Reference proteome</keyword>
<feature type="region of interest" description="Disordered" evidence="1">
    <location>
        <begin position="490"/>
        <end position="509"/>
    </location>
</feature>
<dbReference type="Pfam" id="PF20938">
    <property type="entry name" value="DUF2264_C"/>
    <property type="match status" value="1"/>
</dbReference>
<comment type="caution">
    <text evidence="4">The sequence shown here is derived from an EMBL/GenBank/DDBJ whole genome shotgun (WGS) entry which is preliminary data.</text>
</comment>
<evidence type="ECO:0000256" key="1">
    <source>
        <dbReference type="SAM" id="MobiDB-lite"/>
    </source>
</evidence>
<evidence type="ECO:0000259" key="3">
    <source>
        <dbReference type="Pfam" id="PF20938"/>
    </source>
</evidence>
<dbReference type="PANTHER" id="PTHR35339">
    <property type="entry name" value="LINALOOL DEHYDRATASE_ISOMERASE DOMAIN-CONTAINING PROTEIN"/>
    <property type="match status" value="1"/>
</dbReference>
<evidence type="ECO:0000313" key="5">
    <source>
        <dbReference type="Proteomes" id="UP000628840"/>
    </source>
</evidence>
<dbReference type="EMBL" id="BMPF01000001">
    <property type="protein sequence ID" value="GGL21729.1"/>
    <property type="molecule type" value="Genomic_DNA"/>
</dbReference>
<gene>
    <name evidence="4" type="ORF">GCM10009037_01320</name>
</gene>
<dbReference type="InterPro" id="IPR049349">
    <property type="entry name" value="DUF2264_N"/>
</dbReference>
<evidence type="ECO:0000259" key="2">
    <source>
        <dbReference type="Pfam" id="PF10022"/>
    </source>
</evidence>
<dbReference type="PANTHER" id="PTHR35339:SF4">
    <property type="entry name" value="LINALOOL DEHYDRATASE_ISOMERASE DOMAIN-CONTAINING PROTEIN"/>
    <property type="match status" value="1"/>
</dbReference>
<sequence length="603" mass="67190">MNPLSTTAPRTRAEFETVVRELYEPLRSHFSPGNARVRPVATGSHCASAAAELEGFSRPLWGLVPLGVHGDFDDWARFREGLVNGTDPDHDEYWGPADDHDQRHVEMAAIGLGLALVPEELWEPLSETERANLADWLNQINDADLPDCNWLFFRVLTNLGLRSVGAEHDPDRTAASLDELESYAVGDGWYTDGPPEEGAPVDYYVPWAIHYYGLLYAVLAEDDDPERAARFRERARSFATHHRAWFDADGRALPYGRSLTYRFAQAGFWGALAFAGVEALPWGQIRGLWARNVRWWLDQPIFTDGGVLSVGYRYPTLKTSEEYNSPNSPYWALKAFLPLALPADHPFWRADEAPLPDLPETTAQPEPGLVVCRDDGHVFALSAGQRSVHGRAKYAKFAYSSAFGFSVGSRRHGPGLAGHDSTLALSLDGESYRIRGDLDETACEDGVLRSRWTPWDGVRVDSWVAPALPWHVRLHRVRTERRLHVDEGGFAIARPDGPRHGTETTDSGAVVRSDAGTSAVRDPLEAREACVVHEEPNTNLYHPRTSVPTLRATLDPDTHWLATAARAHPDRAVDADAPRPTVRHTAERVVVEHDGERVLRVER</sequence>
<protein>
    <recommendedName>
        <fullName evidence="6">DUF2264 domain-containing protein</fullName>
    </recommendedName>
</protein>
<dbReference type="InterPro" id="IPR016624">
    <property type="entry name" value="UCP014753"/>
</dbReference>
<feature type="domain" description="DUF2264" evidence="2">
    <location>
        <begin position="11"/>
        <end position="354"/>
    </location>
</feature>
<dbReference type="AlphaFoldDB" id="A0A830F5J8"/>
<accession>A0A830F5J8</accession>
<dbReference type="RefSeq" id="WP_188876548.1">
    <property type="nucleotide sequence ID" value="NZ_BMPF01000001.1"/>
</dbReference>
<evidence type="ECO:0008006" key="6">
    <source>
        <dbReference type="Google" id="ProtNLM"/>
    </source>
</evidence>
<evidence type="ECO:0000313" key="4">
    <source>
        <dbReference type="EMBL" id="GGL21729.1"/>
    </source>
</evidence>
<organism evidence="4 5">
    <name type="scientific">Halarchaeum grantii</name>
    <dbReference type="NCBI Taxonomy" id="1193105"/>
    <lineage>
        <taxon>Archaea</taxon>
        <taxon>Methanobacteriati</taxon>
        <taxon>Methanobacteriota</taxon>
        <taxon>Stenosarchaea group</taxon>
        <taxon>Halobacteria</taxon>
        <taxon>Halobacteriales</taxon>
        <taxon>Halobacteriaceae</taxon>
    </lineage>
</organism>